<organism evidence="2 3">
    <name type="scientific">Candidatus Falkowbacteria bacterium GW2011_GWF2_39_8</name>
    <dbReference type="NCBI Taxonomy" id="1618642"/>
    <lineage>
        <taxon>Bacteria</taxon>
        <taxon>Candidatus Falkowiibacteriota</taxon>
    </lineage>
</organism>
<evidence type="ECO:0000256" key="1">
    <source>
        <dbReference type="SAM" id="Phobius"/>
    </source>
</evidence>
<feature type="transmembrane region" description="Helical" evidence="1">
    <location>
        <begin position="6"/>
        <end position="28"/>
    </location>
</feature>
<evidence type="ECO:0000313" key="3">
    <source>
        <dbReference type="Proteomes" id="UP000034137"/>
    </source>
</evidence>
<evidence type="ECO:0000313" key="2">
    <source>
        <dbReference type="EMBL" id="KKR32306.1"/>
    </source>
</evidence>
<accession>A0A0G0Q4L0</accession>
<reference evidence="2 3" key="1">
    <citation type="journal article" date="2015" name="Nature">
        <title>rRNA introns, odd ribosomes, and small enigmatic genomes across a large radiation of phyla.</title>
        <authorList>
            <person name="Brown C.T."/>
            <person name="Hug L.A."/>
            <person name="Thomas B.C."/>
            <person name="Sharon I."/>
            <person name="Castelle C.J."/>
            <person name="Singh A."/>
            <person name="Wilkins M.J."/>
            <person name="Williams K.H."/>
            <person name="Banfield J.F."/>
        </authorList>
    </citation>
    <scope>NUCLEOTIDE SEQUENCE [LARGE SCALE GENOMIC DNA]</scope>
</reference>
<dbReference type="EMBL" id="LBXO01000037">
    <property type="protein sequence ID" value="KKR32306.1"/>
    <property type="molecule type" value="Genomic_DNA"/>
</dbReference>
<name>A0A0G0Q4L0_9BACT</name>
<comment type="caution">
    <text evidence="2">The sequence shown here is derived from an EMBL/GenBank/DDBJ whole genome shotgun (WGS) entry which is preliminary data.</text>
</comment>
<proteinExistence type="predicted"/>
<gene>
    <name evidence="2" type="ORF">UT64_C0037G0005</name>
</gene>
<dbReference type="Proteomes" id="UP000034137">
    <property type="component" value="Unassembled WGS sequence"/>
</dbReference>
<keyword evidence="1" id="KW-0812">Transmembrane</keyword>
<keyword evidence="1" id="KW-1133">Transmembrane helix</keyword>
<dbReference type="AlphaFoldDB" id="A0A0G0Q4L0"/>
<keyword evidence="1" id="KW-0472">Membrane</keyword>
<protein>
    <submittedName>
        <fullName evidence="2">Uncharacterized protein</fullName>
    </submittedName>
</protein>
<sequence>MNRKWIGIAIIFLGFIFLIGIVYFLFFYNFNKQAPITVPEVKTETKQPETVVTKAVEIKKTVESKLTPNRDVNKEDLIRMAALFSERYGSFSNQSNYQNIIDLKIFMSQKMQSWADKYVKENIEKKTDNSIYYGVTAKAVAQTVEAFDNAKGTAKILVQMQRREMLGATNNASSFQQDIKISFVKENGAWKVDEAYWQERK</sequence>